<evidence type="ECO:0000313" key="2">
    <source>
        <dbReference type="EMBL" id="ANY72083.1"/>
    </source>
</evidence>
<keyword evidence="4" id="KW-1185">Reference proteome</keyword>
<evidence type="ECO:0000259" key="1">
    <source>
        <dbReference type="Pfam" id="PF01872"/>
    </source>
</evidence>
<dbReference type="InterPro" id="IPR050765">
    <property type="entry name" value="Riboflavin_Biosynth_HTPR"/>
</dbReference>
<accession>A0A1B2DWI3</accession>
<evidence type="ECO:0000313" key="4">
    <source>
        <dbReference type="Proteomes" id="UP000189059"/>
    </source>
</evidence>
<evidence type="ECO:0000313" key="3">
    <source>
        <dbReference type="EMBL" id="OOC60612.1"/>
    </source>
</evidence>
<dbReference type="PANTHER" id="PTHR38011">
    <property type="entry name" value="DIHYDROFOLATE REDUCTASE FAMILY PROTEIN (AFU_ORTHOLOGUE AFUA_8G06820)"/>
    <property type="match status" value="1"/>
</dbReference>
<dbReference type="Proteomes" id="UP000189059">
    <property type="component" value="Unassembled WGS sequence"/>
</dbReference>
<proteinExistence type="predicted"/>
<dbReference type="GO" id="GO:0009231">
    <property type="term" value="P:riboflavin biosynthetic process"/>
    <property type="evidence" value="ECO:0007669"/>
    <property type="project" value="InterPro"/>
</dbReference>
<dbReference type="InterPro" id="IPR024072">
    <property type="entry name" value="DHFR-like_dom_sf"/>
</dbReference>
<dbReference type="PANTHER" id="PTHR38011:SF11">
    <property type="entry name" value="2,5-DIAMINO-6-RIBOSYLAMINO-4(3H)-PYRIMIDINONE 5'-PHOSPHATE REDUCTASE"/>
    <property type="match status" value="1"/>
</dbReference>
<reference evidence="2" key="1">
    <citation type="submission" date="2016-08" db="EMBL/GenBank/DDBJ databases">
        <title>Complete Genome Seqeunce of Paenibacillus sp. nov. IHBB 9852 from high altitute lake of Indian trans-Himalayas.</title>
        <authorList>
            <person name="Kiran S."/>
            <person name="Swarnkar M.K."/>
            <person name="Rana A."/>
            <person name="Tewari R."/>
            <person name="Gulati A."/>
        </authorList>
    </citation>
    <scope>NUCLEOTIDE SEQUENCE [LARGE SCALE GENOMIC DNA]</scope>
    <source>
        <strain evidence="2">IHBB 9852</strain>
    </source>
</reference>
<dbReference type="Gene3D" id="3.40.430.10">
    <property type="entry name" value="Dihydrofolate Reductase, subunit A"/>
    <property type="match status" value="1"/>
</dbReference>
<dbReference type="GO" id="GO:0008703">
    <property type="term" value="F:5-amino-6-(5-phosphoribosylamino)uracil reductase activity"/>
    <property type="evidence" value="ECO:0007669"/>
    <property type="project" value="InterPro"/>
</dbReference>
<dbReference type="InterPro" id="IPR002734">
    <property type="entry name" value="RibDG_C"/>
</dbReference>
<gene>
    <name evidence="3" type="ORF">BBD40_01190</name>
    <name evidence="2" type="ORF">BBD41_05465</name>
</gene>
<dbReference type="EMBL" id="MRVI01000001">
    <property type="protein sequence ID" value="OOC60612.1"/>
    <property type="molecule type" value="Genomic_DNA"/>
</dbReference>
<dbReference type="OrthoDB" id="195113at2"/>
<name>A0A1B2DWI3_9BACL</name>
<organism evidence="2">
    <name type="scientific">Paenibacillus ihbetae</name>
    <dbReference type="NCBI Taxonomy" id="1870820"/>
    <lineage>
        <taxon>Bacteria</taxon>
        <taxon>Bacillati</taxon>
        <taxon>Bacillota</taxon>
        <taxon>Bacilli</taxon>
        <taxon>Bacillales</taxon>
        <taxon>Paenibacillaceae</taxon>
        <taxon>Paenibacillus</taxon>
    </lineage>
</organism>
<reference evidence="3 4" key="2">
    <citation type="submission" date="2016-12" db="EMBL/GenBank/DDBJ databases">
        <title>Genome sequencing and description of Paenibacillus sp. nov. from high altitude lake in the Indian Trans- Himalayas.</title>
        <authorList>
            <person name="Kiran S."/>
            <person name="Swarnkar M.K."/>
            <person name="Rana A."/>
            <person name="Tewari R."/>
            <person name="Gulati A."/>
        </authorList>
    </citation>
    <scope>NUCLEOTIDE SEQUENCE [LARGE SCALE GENOMIC DNA]</scope>
    <source>
        <strain evidence="3 4">IHBB 9951</strain>
    </source>
</reference>
<dbReference type="RefSeq" id="WP_077565137.1">
    <property type="nucleotide sequence ID" value="NZ_CP016809.1"/>
</dbReference>
<sequence length="187" mass="20901">MIELVYHVAVTADLFIADKNGVADDSVFLYADDGGDFFESVRQYHAVFMGRKTYEYGFQYGLKPGEPSGIAQAAHPGLKHYIFSNQMEFESNEQVELVKEDVVSFCARLKQETTDQQKKIWLCGGGNLAGKLLDHQLIDTLILKVNPIILGEGIPLFGASKKKIDLKLTDIKSYESGVIVPTYQIIY</sequence>
<dbReference type="Pfam" id="PF01872">
    <property type="entry name" value="RibD_C"/>
    <property type="match status" value="1"/>
</dbReference>
<dbReference type="SUPFAM" id="SSF53597">
    <property type="entry name" value="Dihydrofolate reductase-like"/>
    <property type="match status" value="1"/>
</dbReference>
<feature type="domain" description="Bacterial bifunctional deaminase-reductase C-terminal" evidence="1">
    <location>
        <begin position="90"/>
        <end position="179"/>
    </location>
</feature>
<dbReference type="EMBL" id="CP016809">
    <property type="protein sequence ID" value="ANY72083.1"/>
    <property type="molecule type" value="Genomic_DNA"/>
</dbReference>
<protein>
    <submittedName>
        <fullName evidence="2">Deaminase</fullName>
    </submittedName>
</protein>
<dbReference type="AlphaFoldDB" id="A0A1B2DWI3"/>
<dbReference type="KEGG" id="pib:BBD41_05465"/>